<keyword evidence="3" id="KW-1185">Reference proteome</keyword>
<organism evidence="2 3">
    <name type="scientific">Lepidopterella palustris CBS 459.81</name>
    <dbReference type="NCBI Taxonomy" id="1314670"/>
    <lineage>
        <taxon>Eukaryota</taxon>
        <taxon>Fungi</taxon>
        <taxon>Dikarya</taxon>
        <taxon>Ascomycota</taxon>
        <taxon>Pezizomycotina</taxon>
        <taxon>Dothideomycetes</taxon>
        <taxon>Pleosporomycetidae</taxon>
        <taxon>Mytilinidiales</taxon>
        <taxon>Argynnaceae</taxon>
        <taxon>Lepidopterella</taxon>
    </lineage>
</organism>
<evidence type="ECO:0000259" key="1">
    <source>
        <dbReference type="Pfam" id="PF01636"/>
    </source>
</evidence>
<dbReference type="PANTHER" id="PTHR47829:SF1">
    <property type="entry name" value="HAD FAMILY PHOSPHATASE"/>
    <property type="match status" value="1"/>
</dbReference>
<dbReference type="SUPFAM" id="SSF56112">
    <property type="entry name" value="Protein kinase-like (PK-like)"/>
    <property type="match status" value="1"/>
</dbReference>
<name>A0A8E2E6N4_9PEZI</name>
<dbReference type="PANTHER" id="PTHR47829">
    <property type="entry name" value="HYDROLASE, PUTATIVE (AFU_ORTHOLOGUE AFUA_1G12880)-RELATED"/>
    <property type="match status" value="1"/>
</dbReference>
<proteinExistence type="predicted"/>
<gene>
    <name evidence="2" type="ORF">K432DRAFT_436077</name>
</gene>
<dbReference type="InterPro" id="IPR011009">
    <property type="entry name" value="Kinase-like_dom_sf"/>
</dbReference>
<dbReference type="Pfam" id="PF01636">
    <property type="entry name" value="APH"/>
    <property type="match status" value="1"/>
</dbReference>
<accession>A0A8E2E6N4</accession>
<evidence type="ECO:0000313" key="2">
    <source>
        <dbReference type="EMBL" id="OCK78240.1"/>
    </source>
</evidence>
<dbReference type="Gene3D" id="3.90.1200.10">
    <property type="match status" value="1"/>
</dbReference>
<dbReference type="EMBL" id="KV745072">
    <property type="protein sequence ID" value="OCK78240.1"/>
    <property type="molecule type" value="Genomic_DNA"/>
</dbReference>
<dbReference type="Gene3D" id="3.30.200.20">
    <property type="entry name" value="Phosphorylase Kinase, domain 1"/>
    <property type="match status" value="1"/>
</dbReference>
<protein>
    <submittedName>
        <fullName evidence="2">APH-domain-containing protein</fullName>
    </submittedName>
</protein>
<dbReference type="Proteomes" id="UP000250266">
    <property type="component" value="Unassembled WGS sequence"/>
</dbReference>
<dbReference type="AlphaFoldDB" id="A0A8E2E6N4"/>
<dbReference type="OrthoDB" id="191037at2759"/>
<reference evidence="2 3" key="1">
    <citation type="journal article" date="2016" name="Nat. Commun.">
        <title>Ectomycorrhizal ecology is imprinted in the genome of the dominant symbiotic fungus Cenococcum geophilum.</title>
        <authorList>
            <consortium name="DOE Joint Genome Institute"/>
            <person name="Peter M."/>
            <person name="Kohler A."/>
            <person name="Ohm R.A."/>
            <person name="Kuo A."/>
            <person name="Krutzmann J."/>
            <person name="Morin E."/>
            <person name="Arend M."/>
            <person name="Barry K.W."/>
            <person name="Binder M."/>
            <person name="Choi C."/>
            <person name="Clum A."/>
            <person name="Copeland A."/>
            <person name="Grisel N."/>
            <person name="Haridas S."/>
            <person name="Kipfer T."/>
            <person name="LaButti K."/>
            <person name="Lindquist E."/>
            <person name="Lipzen A."/>
            <person name="Maire R."/>
            <person name="Meier B."/>
            <person name="Mihaltcheva S."/>
            <person name="Molinier V."/>
            <person name="Murat C."/>
            <person name="Poggeler S."/>
            <person name="Quandt C.A."/>
            <person name="Sperisen C."/>
            <person name="Tritt A."/>
            <person name="Tisserant E."/>
            <person name="Crous P.W."/>
            <person name="Henrissat B."/>
            <person name="Nehls U."/>
            <person name="Egli S."/>
            <person name="Spatafora J.W."/>
            <person name="Grigoriev I.V."/>
            <person name="Martin F.M."/>
        </authorList>
    </citation>
    <scope>NUCLEOTIDE SEQUENCE [LARGE SCALE GENOMIC DNA]</scope>
    <source>
        <strain evidence="2 3">CBS 459.81</strain>
    </source>
</reference>
<sequence>MSSGTTSTAGSRHDLDNKALGQYLFQSGEIPGLQLPVVSTKIGYGQSNPTYFVDDAAGVRYILRKKPPGQAISPVAHQVDREFRVLQALGSVKGFPVPKVFNLCMDPSVIGSVFYVMEFVKGRIITDTNLGELSPTDRRKAWFSAIETLAWLHSLDPDAIGLGGYGKKTDFYARHCNTWSRIEAQQAAVRDAKTGKALGRAHEKYDEIMDYILHPTEPRVIAILDWELSTIGHPLMDLVFHLSPFFEDYMNVGQQDLPPSESPYRPENRKASGMPELRELLDRYTEMVGFDLSKDGGGKDWEIATIFQYIRGGTISHGIQARTISGQASSDSSHRYFAKTRKSLDAAFQRMKKLEEQKAGRPRL</sequence>
<evidence type="ECO:0000313" key="3">
    <source>
        <dbReference type="Proteomes" id="UP000250266"/>
    </source>
</evidence>
<feature type="domain" description="Aminoglycoside phosphotransferase" evidence="1">
    <location>
        <begin position="41"/>
        <end position="247"/>
    </location>
</feature>
<dbReference type="InterPro" id="IPR041726">
    <property type="entry name" value="ACAD10_11_N"/>
</dbReference>
<dbReference type="CDD" id="cd05154">
    <property type="entry name" value="ACAD10_11_N-like"/>
    <property type="match status" value="1"/>
</dbReference>
<dbReference type="InterPro" id="IPR052898">
    <property type="entry name" value="ACAD10-like"/>
</dbReference>
<dbReference type="InterPro" id="IPR002575">
    <property type="entry name" value="Aminoglycoside_PTrfase"/>
</dbReference>